<feature type="transmembrane region" description="Helical" evidence="2">
    <location>
        <begin position="968"/>
        <end position="988"/>
    </location>
</feature>
<feature type="transmembrane region" description="Helical" evidence="2">
    <location>
        <begin position="371"/>
        <end position="391"/>
    </location>
</feature>
<feature type="transmembrane region" description="Helical" evidence="2">
    <location>
        <begin position="482"/>
        <end position="507"/>
    </location>
</feature>
<evidence type="ECO:0000256" key="2">
    <source>
        <dbReference type="SAM" id="Phobius"/>
    </source>
</evidence>
<feature type="transmembrane region" description="Helical" evidence="2">
    <location>
        <begin position="397"/>
        <end position="416"/>
    </location>
</feature>
<dbReference type="PANTHER" id="PTHR32063">
    <property type="match status" value="1"/>
</dbReference>
<reference evidence="3 4" key="1">
    <citation type="submission" date="2013-08" db="EMBL/GenBank/DDBJ databases">
        <title>The genome sequence of Knoellia sinensis.</title>
        <authorList>
            <person name="Zhu W."/>
            <person name="Wang G."/>
        </authorList>
    </citation>
    <scope>NUCLEOTIDE SEQUENCE [LARGE SCALE GENOMIC DNA]</scope>
    <source>
        <strain evidence="3 4">KCTC 19936</strain>
    </source>
</reference>
<dbReference type="SUPFAM" id="SSF82693">
    <property type="entry name" value="Multidrug efflux transporter AcrB pore domain, PN1, PN2, PC1 and PC2 subdomains"/>
    <property type="match status" value="2"/>
</dbReference>
<comment type="caution">
    <text evidence="3">The sequence shown here is derived from an EMBL/GenBank/DDBJ whole genome shotgun (WGS) entry which is preliminary data.</text>
</comment>
<feature type="compositionally biased region" description="Polar residues" evidence="1">
    <location>
        <begin position="1045"/>
        <end position="1057"/>
    </location>
</feature>
<dbReference type="Gene3D" id="3.30.70.1320">
    <property type="entry name" value="Multidrug efflux transporter AcrB pore domain like"/>
    <property type="match status" value="1"/>
</dbReference>
<feature type="region of interest" description="Disordered" evidence="1">
    <location>
        <begin position="1034"/>
        <end position="1057"/>
    </location>
</feature>
<gene>
    <name evidence="3" type="ORF">N802_06315</name>
</gene>
<dbReference type="PANTHER" id="PTHR32063:SF4">
    <property type="entry name" value="SLR6043 PROTEIN"/>
    <property type="match status" value="1"/>
</dbReference>
<dbReference type="SUPFAM" id="SSF82714">
    <property type="entry name" value="Multidrug efflux transporter AcrB TolC docking domain, DN and DC subdomains"/>
    <property type="match status" value="2"/>
</dbReference>
<feature type="transmembrane region" description="Helical" evidence="2">
    <location>
        <begin position="892"/>
        <end position="913"/>
    </location>
</feature>
<feature type="transmembrane region" description="Helical" evidence="2">
    <location>
        <begin position="868"/>
        <end position="885"/>
    </location>
</feature>
<proteinExistence type="predicted"/>
<evidence type="ECO:0000313" key="4">
    <source>
        <dbReference type="Proteomes" id="UP000030002"/>
    </source>
</evidence>
<dbReference type="Gene3D" id="3.30.70.1430">
    <property type="entry name" value="Multidrug efflux transporter AcrB pore domain"/>
    <property type="match status" value="2"/>
</dbReference>
<keyword evidence="2" id="KW-0472">Membrane</keyword>
<dbReference type="InterPro" id="IPR001036">
    <property type="entry name" value="Acrflvin-R"/>
</dbReference>
<dbReference type="PRINTS" id="PR00702">
    <property type="entry name" value="ACRIFLAVINRP"/>
</dbReference>
<feature type="transmembrane region" description="Helical" evidence="2">
    <location>
        <begin position="1000"/>
        <end position="1024"/>
    </location>
</feature>
<feature type="transmembrane region" description="Helical" evidence="2">
    <location>
        <begin position="539"/>
        <end position="560"/>
    </location>
</feature>
<dbReference type="Proteomes" id="UP000030002">
    <property type="component" value="Unassembled WGS sequence"/>
</dbReference>
<dbReference type="SUPFAM" id="SSF82866">
    <property type="entry name" value="Multidrug efflux transporter AcrB transmembrane domain"/>
    <property type="match status" value="2"/>
</dbReference>
<name>A0A0A0J3B8_9MICO</name>
<dbReference type="eggNOG" id="COG3696">
    <property type="taxonomic scope" value="Bacteria"/>
</dbReference>
<dbReference type="GO" id="GO:0005886">
    <property type="term" value="C:plasma membrane"/>
    <property type="evidence" value="ECO:0007669"/>
    <property type="project" value="TreeGrafter"/>
</dbReference>
<protein>
    <submittedName>
        <fullName evidence="3">Acriflavin resistance protein</fullName>
    </submittedName>
</protein>
<accession>A0A0A0J3B8</accession>
<dbReference type="AlphaFoldDB" id="A0A0A0J3B8"/>
<dbReference type="GO" id="GO:0042910">
    <property type="term" value="F:xenobiotic transmembrane transporter activity"/>
    <property type="evidence" value="ECO:0007669"/>
    <property type="project" value="TreeGrafter"/>
</dbReference>
<sequence length="1057" mass="114599">MRHILTASLRFRYIVVAASIAMLVVGGLQLRDTRIDVFPEFAPPRVEVQTDALGLSAQEVEELITVPMEQGLTGMPRLETLRSKSIPQQSSIELIFTKGTDIIEARRLVAERIQTITPTLPSWATPPVVLQPLSATSRVLKIGVQSDKIDLIEQATIVRYKIRPQLMSIPGVANVAVWGMRKNQWQIQIDPERMRAAGVTQEEVMTAASAGTDAGLLKHRTGTKIGTGGYVDAAGERVAVQHVLPLESAESISGIVIKRQASGTVLMGDVADVVKGHQLLIGDAVINDGEGLLLIVEKLPWGNTLDVTRQVEETLATMQPALGDLEIDTTIFRPASFVELAIENLTQALTLGVLLVAVLLMFFLFQWRTAVISLVAIPLSLVAAALVLHHRGETTNTMVLAGLVIAVGVVVDDAIIDVENIVRRLREHRAAGGTRSTASIVLEASLEVRSPIVYATLIILAAAIPVFFLTGLMGSFFQPLAFSYTLAVAASMLVAITTTPAMALILLRNAKLDPKPPPIVRWTQAAYTKVLRPTVRRPLAAYLVVAALVAGGIAVVPRLGQDLLPTFRERDFLMHWVLEPSASYDETMDVTRAASRELREVPGVRNFGAHVGQAMMGDEVYGIYFVENWISIDPDEDYEQTLNRVQTVVDGYPGLRRDVQTYLKERIREVLTGAGEAVVVRVYGDDLDIIEEKAHEIEDAIAGIPGVKDPHTDLQTRIPHLVVEVDLDKAQAVGLKPGDVRRQAAVYLSAEEMSDVYRVGKAYDVMVWSVPESRRTPDHVRDMLIDTPSGGTVRLADIAAVEMSSTPSMIRRIDGSRRLDVGANVEGRPLADVAADVKEAANNVELPVGYRVEVTGEDTERAAASQRLRLLSGVAFLAILVLLYGSFRRWRLALLSLLTLPMALVGGVLAAWLTSGTMTIGSFVGLFTVLGIAARNGILMISHCQHLEEVEGMSFGPELVIRAARERLAPILMTTLATALALVPLVVMGDVPGHEIEYPMALVILGGLITSTLLNLFVVPSLYLRFGKSRKPGPVPDEPAAVDQPSVTQPAASPAQT</sequence>
<feature type="transmembrane region" description="Helical" evidence="2">
    <location>
        <begin position="452"/>
        <end position="476"/>
    </location>
</feature>
<evidence type="ECO:0000313" key="3">
    <source>
        <dbReference type="EMBL" id="KGN30612.1"/>
    </source>
</evidence>
<feature type="transmembrane region" description="Helical" evidence="2">
    <location>
        <begin position="919"/>
        <end position="938"/>
    </location>
</feature>
<dbReference type="InterPro" id="IPR027463">
    <property type="entry name" value="AcrB_DN_DC_subdom"/>
</dbReference>
<keyword evidence="2" id="KW-0812">Transmembrane</keyword>
<dbReference type="Pfam" id="PF00873">
    <property type="entry name" value="ACR_tran"/>
    <property type="match status" value="1"/>
</dbReference>
<keyword evidence="4" id="KW-1185">Reference proteome</keyword>
<organism evidence="3 4">
    <name type="scientific">Knoellia sinensis KCTC 19936</name>
    <dbReference type="NCBI Taxonomy" id="1385520"/>
    <lineage>
        <taxon>Bacteria</taxon>
        <taxon>Bacillati</taxon>
        <taxon>Actinomycetota</taxon>
        <taxon>Actinomycetes</taxon>
        <taxon>Micrococcales</taxon>
        <taxon>Intrasporangiaceae</taxon>
        <taxon>Knoellia</taxon>
    </lineage>
</organism>
<dbReference type="STRING" id="1385520.N802_06315"/>
<dbReference type="Gene3D" id="3.30.70.1440">
    <property type="entry name" value="Multidrug efflux transporter AcrB pore domain"/>
    <property type="match status" value="1"/>
</dbReference>
<feature type="transmembrane region" description="Helical" evidence="2">
    <location>
        <begin position="345"/>
        <end position="364"/>
    </location>
</feature>
<evidence type="ECO:0000256" key="1">
    <source>
        <dbReference type="SAM" id="MobiDB-lite"/>
    </source>
</evidence>
<keyword evidence="2" id="KW-1133">Transmembrane helix</keyword>
<dbReference type="Gene3D" id="3.30.2090.10">
    <property type="entry name" value="Multidrug efflux transporter AcrB TolC docking domain, DN and DC subdomains"/>
    <property type="match status" value="2"/>
</dbReference>
<feature type="transmembrane region" description="Helical" evidence="2">
    <location>
        <begin position="12"/>
        <end position="30"/>
    </location>
</feature>
<dbReference type="EMBL" id="AVPJ01000017">
    <property type="protein sequence ID" value="KGN30612.1"/>
    <property type="molecule type" value="Genomic_DNA"/>
</dbReference>
<dbReference type="Gene3D" id="1.20.1640.10">
    <property type="entry name" value="Multidrug efflux transporter AcrB transmembrane domain"/>
    <property type="match status" value="2"/>
</dbReference>